<feature type="domain" description="Pyrrolo-quinoline quinone repeat" evidence="1">
    <location>
        <begin position="169"/>
        <end position="400"/>
    </location>
</feature>
<protein>
    <recommendedName>
        <fullName evidence="1">Pyrrolo-quinoline quinone repeat domain-containing protein</fullName>
    </recommendedName>
</protein>
<dbReference type="SMART" id="SM00564">
    <property type="entry name" value="PQQ"/>
    <property type="match status" value="3"/>
</dbReference>
<accession>A0A381YEX4</accession>
<dbReference type="Pfam" id="PF13360">
    <property type="entry name" value="PQQ_2"/>
    <property type="match status" value="1"/>
</dbReference>
<gene>
    <name evidence="2" type="ORF">METZ01_LOCUS128388</name>
</gene>
<reference evidence="2" key="1">
    <citation type="submission" date="2018-05" db="EMBL/GenBank/DDBJ databases">
        <authorList>
            <person name="Lanie J.A."/>
            <person name="Ng W.-L."/>
            <person name="Kazmierczak K.M."/>
            <person name="Andrzejewski T.M."/>
            <person name="Davidsen T.M."/>
            <person name="Wayne K.J."/>
            <person name="Tettelin H."/>
            <person name="Glass J.I."/>
            <person name="Rusch D."/>
            <person name="Podicherti R."/>
            <person name="Tsui H.-C.T."/>
            <person name="Winkler M.E."/>
        </authorList>
    </citation>
    <scope>NUCLEOTIDE SEQUENCE</scope>
</reference>
<feature type="non-terminal residue" evidence="2">
    <location>
        <position position="415"/>
    </location>
</feature>
<dbReference type="EMBL" id="UINC01018069">
    <property type="protein sequence ID" value="SVA75534.1"/>
    <property type="molecule type" value="Genomic_DNA"/>
</dbReference>
<name>A0A381YEX4_9ZZZZ</name>
<organism evidence="2">
    <name type="scientific">marine metagenome</name>
    <dbReference type="NCBI Taxonomy" id="408172"/>
    <lineage>
        <taxon>unclassified sequences</taxon>
        <taxon>metagenomes</taxon>
        <taxon>ecological metagenomes</taxon>
    </lineage>
</organism>
<dbReference type="PANTHER" id="PTHR34512">
    <property type="entry name" value="CELL SURFACE PROTEIN"/>
    <property type="match status" value="1"/>
</dbReference>
<proteinExistence type="predicted"/>
<dbReference type="InterPro" id="IPR015943">
    <property type="entry name" value="WD40/YVTN_repeat-like_dom_sf"/>
</dbReference>
<dbReference type="InterPro" id="IPR018391">
    <property type="entry name" value="PQQ_b-propeller_rpt"/>
</dbReference>
<dbReference type="SUPFAM" id="SSF50998">
    <property type="entry name" value="Quinoprotein alcohol dehydrogenase-like"/>
    <property type="match status" value="1"/>
</dbReference>
<dbReference type="PANTHER" id="PTHR34512:SF30">
    <property type="entry name" value="OUTER MEMBRANE PROTEIN ASSEMBLY FACTOR BAMB"/>
    <property type="match status" value="1"/>
</dbReference>
<dbReference type="Gene3D" id="2.130.10.10">
    <property type="entry name" value="YVTN repeat-like/Quinoprotein amine dehydrogenase"/>
    <property type="match status" value="1"/>
</dbReference>
<sequence length="415" mass="45423">MRAKNVAACVSSAIVALMSGFTTAGGQAPQDWTQFRGPGSMGVVDAANLPDSWSRTENVAWAAEIPGRGWSSPIVVGNLVVVTTVISSVEQETAQGGLYFGGERPAPTDSHRWVVIGVDWVSGAIRWQIDVHNGVPPSARHLKNSFASETPVSDGERIYAYFGNVGVFALDLKGDVLWAKRFEPARTRYGWGTAASPVLYDGRLYILNDNDEESFMVVLDAATGREVWRIGREEGSNWATPYIWENNLRTEIITSGTDKVRSYDLEGNLLWELAGMSSITIPTPFSKFGLLYIASGYIGDQRRPVFAVRPGASGDITLGKDEMNSEHIAWFLPQGGPYNPSPIVYGDYYYTLYDRGLFTSHDARTGEPIYGRQRITQGGTGFTASPWAYDGKIFVLSEDGDTFVIKAGPKFEILG</sequence>
<evidence type="ECO:0000259" key="1">
    <source>
        <dbReference type="Pfam" id="PF13360"/>
    </source>
</evidence>
<dbReference type="InterPro" id="IPR002372">
    <property type="entry name" value="PQQ_rpt_dom"/>
</dbReference>
<dbReference type="InterPro" id="IPR011047">
    <property type="entry name" value="Quinoprotein_ADH-like_sf"/>
</dbReference>
<evidence type="ECO:0000313" key="2">
    <source>
        <dbReference type="EMBL" id="SVA75534.1"/>
    </source>
</evidence>
<dbReference type="AlphaFoldDB" id="A0A381YEX4"/>